<evidence type="ECO:0000313" key="3">
    <source>
        <dbReference type="Proteomes" id="UP000824120"/>
    </source>
</evidence>
<dbReference type="EMBL" id="JACXVP010000002">
    <property type="protein sequence ID" value="KAG5625690.1"/>
    <property type="molecule type" value="Genomic_DNA"/>
</dbReference>
<name>A0A9J6ANH5_SOLCO</name>
<evidence type="ECO:0000256" key="1">
    <source>
        <dbReference type="SAM" id="MobiDB-lite"/>
    </source>
</evidence>
<dbReference type="OrthoDB" id="1731206at2759"/>
<dbReference type="Proteomes" id="UP000824120">
    <property type="component" value="Chromosome 2"/>
</dbReference>
<protein>
    <submittedName>
        <fullName evidence="2">Uncharacterized protein</fullName>
    </submittedName>
</protein>
<reference evidence="2 3" key="1">
    <citation type="submission" date="2020-09" db="EMBL/GenBank/DDBJ databases">
        <title>De no assembly of potato wild relative species, Solanum commersonii.</title>
        <authorList>
            <person name="Cho K."/>
        </authorList>
    </citation>
    <scope>NUCLEOTIDE SEQUENCE [LARGE SCALE GENOMIC DNA]</scope>
    <source>
        <strain evidence="2">LZ3.2</strain>
        <tissue evidence="2">Leaf</tissue>
    </source>
</reference>
<feature type="compositionally biased region" description="Polar residues" evidence="1">
    <location>
        <begin position="60"/>
        <end position="69"/>
    </location>
</feature>
<evidence type="ECO:0000313" key="2">
    <source>
        <dbReference type="EMBL" id="KAG5625690.1"/>
    </source>
</evidence>
<sequence length="98" mass="10801">MTSHGGICFSVYMLFRSATVDSHFFGHCPVITAQGRTHPVSTYFLKEIYESINYRLASDSPDSLSYGTSTREKNAPIGNHRGEKNLVLSALGDESLLT</sequence>
<organism evidence="2 3">
    <name type="scientific">Solanum commersonii</name>
    <name type="common">Commerson's wild potato</name>
    <name type="synonym">Commerson's nightshade</name>
    <dbReference type="NCBI Taxonomy" id="4109"/>
    <lineage>
        <taxon>Eukaryota</taxon>
        <taxon>Viridiplantae</taxon>
        <taxon>Streptophyta</taxon>
        <taxon>Embryophyta</taxon>
        <taxon>Tracheophyta</taxon>
        <taxon>Spermatophyta</taxon>
        <taxon>Magnoliopsida</taxon>
        <taxon>eudicotyledons</taxon>
        <taxon>Gunneridae</taxon>
        <taxon>Pentapetalae</taxon>
        <taxon>asterids</taxon>
        <taxon>lamiids</taxon>
        <taxon>Solanales</taxon>
        <taxon>Solanaceae</taxon>
        <taxon>Solanoideae</taxon>
        <taxon>Solaneae</taxon>
        <taxon>Solanum</taxon>
    </lineage>
</organism>
<comment type="caution">
    <text evidence="2">The sequence shown here is derived from an EMBL/GenBank/DDBJ whole genome shotgun (WGS) entry which is preliminary data.</text>
</comment>
<gene>
    <name evidence="2" type="ORF">H5410_010908</name>
</gene>
<accession>A0A9J6ANH5</accession>
<keyword evidence="3" id="KW-1185">Reference proteome</keyword>
<dbReference type="AlphaFoldDB" id="A0A9J6ANH5"/>
<proteinExistence type="predicted"/>
<feature type="compositionally biased region" description="Basic and acidic residues" evidence="1">
    <location>
        <begin position="70"/>
        <end position="80"/>
    </location>
</feature>
<feature type="region of interest" description="Disordered" evidence="1">
    <location>
        <begin position="59"/>
        <end position="80"/>
    </location>
</feature>